<accession>G5HAB9</accession>
<dbReference type="GeneID" id="92815384"/>
<reference evidence="1 2" key="1">
    <citation type="submission" date="2011-08" db="EMBL/GenBank/DDBJ databases">
        <title>The Genome Sequence of Alistipes indistinctus YIT 12060.</title>
        <authorList>
            <consortium name="The Broad Institute Genome Sequencing Platform"/>
            <person name="Earl A."/>
            <person name="Ward D."/>
            <person name="Feldgarden M."/>
            <person name="Gevers D."/>
            <person name="Morotomi M."/>
            <person name="Young S.K."/>
            <person name="Zeng Q."/>
            <person name="Gargeya S."/>
            <person name="Fitzgerald M."/>
            <person name="Haas B."/>
            <person name="Abouelleil A."/>
            <person name="Alvarado L."/>
            <person name="Arachchi H.M."/>
            <person name="Berlin A."/>
            <person name="Brown A."/>
            <person name="Chapman S.B."/>
            <person name="Chen Z."/>
            <person name="Dunbar C."/>
            <person name="Freedman E."/>
            <person name="Gearin G."/>
            <person name="Gellesch M."/>
            <person name="Goldberg J."/>
            <person name="Griggs A."/>
            <person name="Gujja S."/>
            <person name="Heiman D."/>
            <person name="Howarth C."/>
            <person name="Larson L."/>
            <person name="Lui A."/>
            <person name="MacDonald P.J.P."/>
            <person name="Montmayeur A."/>
            <person name="Murphy C."/>
            <person name="Neiman D."/>
            <person name="Pearson M."/>
            <person name="Priest M."/>
            <person name="Roberts A."/>
            <person name="Saif S."/>
            <person name="Shea T."/>
            <person name="Shenoy N."/>
            <person name="Sisk P."/>
            <person name="Stolte C."/>
            <person name="Sykes S."/>
            <person name="Wortman J."/>
            <person name="Nusbaum C."/>
            <person name="Birren B."/>
        </authorList>
    </citation>
    <scope>NUCLEOTIDE SEQUENCE [LARGE SCALE GENOMIC DNA]</scope>
    <source>
        <strain evidence="1 2">YIT 12060</strain>
    </source>
</reference>
<protein>
    <recommendedName>
        <fullName evidence="3">Transcription regulator BetR N-terminal domain-containing protein</fullName>
    </recommendedName>
</protein>
<dbReference type="eggNOG" id="ENOG502ZA1C">
    <property type="taxonomic scope" value="Bacteria"/>
</dbReference>
<sequence length="320" mass="37497">MITDQLNTGLISAMKEKLPQGTNLANLLMDILYIGKEAVYRRLRGEVPFTLAEAAVISQKIGISLDRITGTTFRGNALFDLNLTHYDNPIETYYGIIEHYAKIFSVIKEEPESELNTSSNIIPQTIYLKYPLLSKFRMFKWIYQHSQQNNTQCYEQLELPDKLLDRQREFVSETQFVRNTYYILDSMVFRYLTNDIRYFIDSHLITDENVRNLREELLELVDELEHIATVGAFETGREVQFYVSNINFEATYSYVESQQHCLSLIRVFAINSITSIDPEVFKQVKEWIQSLKKFSTLISHSGEMQRRQFFNQQREIIGTL</sequence>
<comment type="caution">
    <text evidence="1">The sequence shown here is derived from an EMBL/GenBank/DDBJ whole genome shotgun (WGS) entry which is preliminary data.</text>
</comment>
<name>G5HAB9_9BACT</name>
<organism evidence="1 2">
    <name type="scientific">Alistipes indistinctus YIT 12060</name>
    <dbReference type="NCBI Taxonomy" id="742725"/>
    <lineage>
        <taxon>Bacteria</taxon>
        <taxon>Pseudomonadati</taxon>
        <taxon>Bacteroidota</taxon>
        <taxon>Bacteroidia</taxon>
        <taxon>Bacteroidales</taxon>
        <taxon>Rikenellaceae</taxon>
        <taxon>Alistipes</taxon>
    </lineage>
</organism>
<dbReference type="HOGENOM" id="CLU_075008_0_0_10"/>
<keyword evidence="2" id="KW-1185">Reference proteome</keyword>
<evidence type="ECO:0008006" key="3">
    <source>
        <dbReference type="Google" id="ProtNLM"/>
    </source>
</evidence>
<gene>
    <name evidence="1" type="ORF">HMPREF9450_01584</name>
</gene>
<dbReference type="RefSeq" id="WP_009134390.1">
    <property type="nucleotide sequence ID" value="NZ_CP102250.1"/>
</dbReference>
<dbReference type="EMBL" id="ADLD01000013">
    <property type="protein sequence ID" value="EHB91535.1"/>
    <property type="molecule type" value="Genomic_DNA"/>
</dbReference>
<dbReference type="PATRIC" id="fig|742725.3.peg.1676"/>
<evidence type="ECO:0000313" key="1">
    <source>
        <dbReference type="EMBL" id="EHB91535.1"/>
    </source>
</evidence>
<dbReference type="OrthoDB" id="1098026at2"/>
<dbReference type="Proteomes" id="UP000006008">
    <property type="component" value="Unassembled WGS sequence"/>
</dbReference>
<proteinExistence type="predicted"/>
<evidence type="ECO:0000313" key="2">
    <source>
        <dbReference type="Proteomes" id="UP000006008"/>
    </source>
</evidence>
<dbReference type="AlphaFoldDB" id="G5HAB9"/>